<dbReference type="Pfam" id="PF03548">
    <property type="entry name" value="LolA"/>
    <property type="match status" value="1"/>
</dbReference>
<dbReference type="InterPro" id="IPR004564">
    <property type="entry name" value="OM_lipoprot_carrier_LolA-like"/>
</dbReference>
<sequence length="215" mass="24187">MKKIIALLALAASFVQPAAAQQDPKAGKILDQMSAKYQAMKAFKASFTQTLENQTAKVKENMSGDILVSGTKFRLKVNGQEVINDGKTMWTYMKAENEVNISEYDPSDDQEINPSQIYTLYKKGYKYTYAGTTKEGGVTCDVIELAPDDHNNQVYKVRLNVSQADKSVKSWKMFKKNGNRYTFAIKKFEPNALVDASTFTFDKAKYKGVKVIDLR</sequence>
<dbReference type="InterPro" id="IPR029046">
    <property type="entry name" value="LolA/LolB/LppX"/>
</dbReference>
<keyword evidence="1 2" id="KW-0732">Signal</keyword>
<dbReference type="RefSeq" id="WP_138074913.1">
    <property type="nucleotide sequence ID" value="NZ_VAJM01000001.1"/>
</dbReference>
<dbReference type="SUPFAM" id="SSF89392">
    <property type="entry name" value="Prokaryotic lipoproteins and lipoprotein localization factors"/>
    <property type="match status" value="1"/>
</dbReference>
<dbReference type="EMBL" id="VAJM01000001">
    <property type="protein sequence ID" value="TLM96658.1"/>
    <property type="molecule type" value="Genomic_DNA"/>
</dbReference>
<organism evidence="3 4">
    <name type="scientific">Hymenobacter jeollabukensis</name>
    <dbReference type="NCBI Taxonomy" id="2025313"/>
    <lineage>
        <taxon>Bacteria</taxon>
        <taxon>Pseudomonadati</taxon>
        <taxon>Bacteroidota</taxon>
        <taxon>Cytophagia</taxon>
        <taxon>Cytophagales</taxon>
        <taxon>Hymenobacteraceae</taxon>
        <taxon>Hymenobacter</taxon>
    </lineage>
</organism>
<dbReference type="OrthoDB" id="9810685at2"/>
<name>A0A5R8WVX9_9BACT</name>
<feature type="signal peptide" evidence="2">
    <location>
        <begin position="1"/>
        <end position="20"/>
    </location>
</feature>
<comment type="caution">
    <text evidence="3">The sequence shown here is derived from an EMBL/GenBank/DDBJ whole genome shotgun (WGS) entry which is preliminary data.</text>
</comment>
<proteinExistence type="predicted"/>
<dbReference type="AlphaFoldDB" id="A0A5R8WVX9"/>
<keyword evidence="3" id="KW-0449">Lipoprotein</keyword>
<reference evidence="3 4" key="1">
    <citation type="submission" date="2019-05" db="EMBL/GenBank/DDBJ databases">
        <title>Hymenobacter edaphi sp. nov., isolated from abandoned arsenic-contaminated farmland soil.</title>
        <authorList>
            <person name="Nie L."/>
        </authorList>
    </citation>
    <scope>NUCLEOTIDE SEQUENCE [LARGE SCALE GENOMIC DNA]</scope>
    <source>
        <strain evidence="3 4">1-3-3-8</strain>
    </source>
</reference>
<dbReference type="PANTHER" id="PTHR35869">
    <property type="entry name" value="OUTER-MEMBRANE LIPOPROTEIN CARRIER PROTEIN"/>
    <property type="match status" value="1"/>
</dbReference>
<accession>A0A5R8WVX9</accession>
<evidence type="ECO:0000313" key="4">
    <source>
        <dbReference type="Proteomes" id="UP000305517"/>
    </source>
</evidence>
<keyword evidence="4" id="KW-1185">Reference proteome</keyword>
<evidence type="ECO:0000256" key="2">
    <source>
        <dbReference type="SAM" id="SignalP"/>
    </source>
</evidence>
<gene>
    <name evidence="3" type="ORF">FDY95_01285</name>
</gene>
<dbReference type="Proteomes" id="UP000305517">
    <property type="component" value="Unassembled WGS sequence"/>
</dbReference>
<protein>
    <submittedName>
        <fullName evidence="3">Outer membrane lipoprotein carrier protein LolA</fullName>
    </submittedName>
</protein>
<evidence type="ECO:0000313" key="3">
    <source>
        <dbReference type="EMBL" id="TLM96658.1"/>
    </source>
</evidence>
<dbReference type="Gene3D" id="2.50.20.10">
    <property type="entry name" value="Lipoprotein localisation LolA/LolB/LppX"/>
    <property type="match status" value="1"/>
</dbReference>
<dbReference type="CDD" id="cd16325">
    <property type="entry name" value="LolA"/>
    <property type="match status" value="1"/>
</dbReference>
<dbReference type="PANTHER" id="PTHR35869:SF1">
    <property type="entry name" value="OUTER-MEMBRANE LIPOPROTEIN CARRIER PROTEIN"/>
    <property type="match status" value="1"/>
</dbReference>
<feature type="chain" id="PRO_5024354823" evidence="2">
    <location>
        <begin position="21"/>
        <end position="215"/>
    </location>
</feature>
<evidence type="ECO:0000256" key="1">
    <source>
        <dbReference type="ARBA" id="ARBA00022729"/>
    </source>
</evidence>